<protein>
    <submittedName>
        <fullName evidence="1">Uncharacterized protein</fullName>
    </submittedName>
</protein>
<name>A0ABQ5BCU4_9ASTR</name>
<organism evidence="1 2">
    <name type="scientific">Tanacetum coccineum</name>
    <dbReference type="NCBI Taxonomy" id="301880"/>
    <lineage>
        <taxon>Eukaryota</taxon>
        <taxon>Viridiplantae</taxon>
        <taxon>Streptophyta</taxon>
        <taxon>Embryophyta</taxon>
        <taxon>Tracheophyta</taxon>
        <taxon>Spermatophyta</taxon>
        <taxon>Magnoliopsida</taxon>
        <taxon>eudicotyledons</taxon>
        <taxon>Gunneridae</taxon>
        <taxon>Pentapetalae</taxon>
        <taxon>asterids</taxon>
        <taxon>campanulids</taxon>
        <taxon>Asterales</taxon>
        <taxon>Asteraceae</taxon>
        <taxon>Asteroideae</taxon>
        <taxon>Anthemideae</taxon>
        <taxon>Anthemidinae</taxon>
        <taxon>Tanacetum</taxon>
    </lineage>
</organism>
<reference evidence="1" key="1">
    <citation type="journal article" date="2022" name="Int. J. Mol. Sci.">
        <title>Draft Genome of Tanacetum Coccineum: Genomic Comparison of Closely Related Tanacetum-Family Plants.</title>
        <authorList>
            <person name="Yamashiro T."/>
            <person name="Shiraishi A."/>
            <person name="Nakayama K."/>
            <person name="Satake H."/>
        </authorList>
    </citation>
    <scope>NUCLEOTIDE SEQUENCE</scope>
</reference>
<comment type="caution">
    <text evidence="1">The sequence shown here is derived from an EMBL/GenBank/DDBJ whole genome shotgun (WGS) entry which is preliminary data.</text>
</comment>
<sequence>MPPVLSGDAGVKNGVFTPSGEKQRRILRVGEKREKSPNEKCEGIVIFNIWGKNNLTSPWVKTFIFIKLIKIVYHGRIERNVEGKTLILGNRIIVKYRIFTKGQK</sequence>
<dbReference type="EMBL" id="BQNB010013055">
    <property type="protein sequence ID" value="GJT11283.1"/>
    <property type="molecule type" value="Genomic_DNA"/>
</dbReference>
<reference evidence="1" key="2">
    <citation type="submission" date="2022-01" db="EMBL/GenBank/DDBJ databases">
        <authorList>
            <person name="Yamashiro T."/>
            <person name="Shiraishi A."/>
            <person name="Satake H."/>
            <person name="Nakayama K."/>
        </authorList>
    </citation>
    <scope>NUCLEOTIDE SEQUENCE</scope>
</reference>
<gene>
    <name evidence="1" type="ORF">Tco_0858325</name>
</gene>
<evidence type="ECO:0000313" key="1">
    <source>
        <dbReference type="EMBL" id="GJT11283.1"/>
    </source>
</evidence>
<accession>A0ABQ5BCU4</accession>
<evidence type="ECO:0000313" key="2">
    <source>
        <dbReference type="Proteomes" id="UP001151760"/>
    </source>
</evidence>
<proteinExistence type="predicted"/>
<keyword evidence="2" id="KW-1185">Reference proteome</keyword>
<dbReference type="Proteomes" id="UP001151760">
    <property type="component" value="Unassembled WGS sequence"/>
</dbReference>